<name>A0A151AIH4_9CLOT</name>
<evidence type="ECO:0000313" key="11">
    <source>
        <dbReference type="EMBL" id="KYH27310.1"/>
    </source>
</evidence>
<evidence type="ECO:0000256" key="3">
    <source>
        <dbReference type="ARBA" id="ARBA00022449"/>
    </source>
</evidence>
<evidence type="ECO:0000256" key="4">
    <source>
        <dbReference type="ARBA" id="ARBA00022475"/>
    </source>
</evidence>
<dbReference type="AlphaFoldDB" id="A0A151AIH4"/>
<evidence type="ECO:0000256" key="9">
    <source>
        <dbReference type="SAM" id="Phobius"/>
    </source>
</evidence>
<feature type="transmembrane region" description="Helical" evidence="9">
    <location>
        <begin position="81"/>
        <end position="100"/>
    </location>
</feature>
<dbReference type="Pfam" id="PF03553">
    <property type="entry name" value="Na_H_antiporter"/>
    <property type="match status" value="2"/>
</dbReference>
<evidence type="ECO:0000259" key="10">
    <source>
        <dbReference type="Pfam" id="PF03553"/>
    </source>
</evidence>
<feature type="transmembrane region" description="Helical" evidence="9">
    <location>
        <begin position="120"/>
        <end position="144"/>
    </location>
</feature>
<accession>A0A151AIH4</accession>
<gene>
    <name evidence="11" type="primary">mleN_2</name>
    <name evidence="11" type="ORF">CLCOL_24620</name>
</gene>
<dbReference type="Proteomes" id="UP000075374">
    <property type="component" value="Unassembled WGS sequence"/>
</dbReference>
<reference evidence="11 12" key="1">
    <citation type="submission" date="2016-02" db="EMBL/GenBank/DDBJ databases">
        <title>Genome sequence of Clostridium colicanis DSM 13634.</title>
        <authorList>
            <person name="Poehlein A."/>
            <person name="Daniel R."/>
        </authorList>
    </citation>
    <scope>NUCLEOTIDE SEQUENCE [LARGE SCALE GENOMIC DNA]</scope>
    <source>
        <strain evidence="11 12">DSM 13634</strain>
    </source>
</reference>
<feature type="transmembrane region" description="Helical" evidence="9">
    <location>
        <begin position="415"/>
        <end position="435"/>
    </location>
</feature>
<evidence type="ECO:0000256" key="1">
    <source>
        <dbReference type="ARBA" id="ARBA00004651"/>
    </source>
</evidence>
<comment type="similarity">
    <text evidence="8">Belongs to the NhaC Na(+)/H(+) (TC 2.A.35) antiporter family.</text>
</comment>
<keyword evidence="12" id="KW-1185">Reference proteome</keyword>
<evidence type="ECO:0000256" key="6">
    <source>
        <dbReference type="ARBA" id="ARBA00022989"/>
    </source>
</evidence>
<evidence type="ECO:0000256" key="2">
    <source>
        <dbReference type="ARBA" id="ARBA00022448"/>
    </source>
</evidence>
<dbReference type="PANTHER" id="PTHR33451">
    <property type="entry name" value="MALATE-2H(+)/NA(+)-LACTATE ANTIPORTER"/>
    <property type="match status" value="1"/>
</dbReference>
<keyword evidence="7 9" id="KW-0472">Membrane</keyword>
<evidence type="ECO:0000256" key="7">
    <source>
        <dbReference type="ARBA" id="ARBA00023136"/>
    </source>
</evidence>
<keyword evidence="5 9" id="KW-0812">Transmembrane</keyword>
<feature type="transmembrane region" description="Helical" evidence="9">
    <location>
        <begin position="201"/>
        <end position="221"/>
    </location>
</feature>
<comment type="subcellular location">
    <subcellularLocation>
        <location evidence="1">Cell membrane</location>
        <topology evidence="1">Multi-pass membrane protein</topology>
    </subcellularLocation>
</comment>
<dbReference type="PANTHER" id="PTHR33451:SF4">
    <property type="entry name" value="NA+_H+ ANTIPORTER"/>
    <property type="match status" value="1"/>
</dbReference>
<feature type="domain" description="Na+/H+ antiporter NhaC-like C-terminal" evidence="10">
    <location>
        <begin position="19"/>
        <end position="221"/>
    </location>
</feature>
<dbReference type="PATRIC" id="fig|1121305.3.peg.2445"/>
<keyword evidence="6 9" id="KW-1133">Transmembrane helix</keyword>
<feature type="transmembrane region" description="Helical" evidence="9">
    <location>
        <begin position="242"/>
        <end position="273"/>
    </location>
</feature>
<dbReference type="GO" id="GO:0015297">
    <property type="term" value="F:antiporter activity"/>
    <property type="evidence" value="ECO:0007669"/>
    <property type="project" value="UniProtKB-KW"/>
</dbReference>
<protein>
    <submittedName>
        <fullName evidence="11">Malate-2H(+)/Na(+)-lactate antiporter</fullName>
    </submittedName>
</protein>
<sequence length="460" mass="48962">MDNKSGKSVSSGKALIPFVIFIAIYLGSGLILQTKGVEMAFYQFPAPVAVFCGIISAFLLLKGTINEKFDTFVKGCGNPDIIIMCTIYLLAGAFATVSKAMGGVDSTVNLGLTYIPANYIVAGLFVIACFISLSTGTSVGAIVAISPIAVGLAEKAGLSLPLTLAAVLGGAMFGDNLSVISDTTIAATRTQGCEMRDKFRVNIFIAAPAAIITLILLLIFGRPETIPAMQSYDFNIIKVLPYLFVLVLSLVGVNVFVVLTGGTILSGIIGLTYGDLTVLTFSQQIFEGFKGMIDIFLLSMLTGGLAEMVTKAGGIQFLLDKIQKMMKGRKSAEAGIAALVALTDAAVANNTVAIIINGPIAKEMCYKYKVDPRRSASLLDTFSCIMQGIIPYGAQMLMLLSFTKGTVSPFQVLPLVWYIHILAISAVISMFIPFADGIIKKNPWKWDKELKTEATAEIEA</sequence>
<dbReference type="GO" id="GO:0005886">
    <property type="term" value="C:plasma membrane"/>
    <property type="evidence" value="ECO:0007669"/>
    <property type="project" value="UniProtKB-SubCell"/>
</dbReference>
<feature type="transmembrane region" description="Helical" evidence="9">
    <location>
        <begin position="156"/>
        <end position="174"/>
    </location>
</feature>
<dbReference type="InterPro" id="IPR018461">
    <property type="entry name" value="Na/H_Antiport_NhaC-like_C"/>
</dbReference>
<feature type="transmembrane region" description="Helical" evidence="9">
    <location>
        <begin position="44"/>
        <end position="61"/>
    </location>
</feature>
<keyword evidence="3" id="KW-0050">Antiport</keyword>
<organism evidence="11 12">
    <name type="scientific">Clostridium colicanis DSM 13634</name>
    <dbReference type="NCBI Taxonomy" id="1121305"/>
    <lineage>
        <taxon>Bacteria</taxon>
        <taxon>Bacillati</taxon>
        <taxon>Bacillota</taxon>
        <taxon>Clostridia</taxon>
        <taxon>Eubacteriales</taxon>
        <taxon>Clostridiaceae</taxon>
        <taxon>Clostridium</taxon>
    </lineage>
</organism>
<feature type="transmembrane region" description="Helical" evidence="9">
    <location>
        <begin position="378"/>
        <end position="403"/>
    </location>
</feature>
<dbReference type="EMBL" id="LTBB01000019">
    <property type="protein sequence ID" value="KYH27310.1"/>
    <property type="molecule type" value="Genomic_DNA"/>
</dbReference>
<evidence type="ECO:0000313" key="12">
    <source>
        <dbReference type="Proteomes" id="UP000075374"/>
    </source>
</evidence>
<evidence type="ECO:0000256" key="5">
    <source>
        <dbReference type="ARBA" id="ARBA00022692"/>
    </source>
</evidence>
<proteinExistence type="inferred from homology"/>
<keyword evidence="2" id="KW-0813">Transport</keyword>
<evidence type="ECO:0000256" key="8">
    <source>
        <dbReference type="ARBA" id="ARBA00038435"/>
    </source>
</evidence>
<feature type="transmembrane region" description="Helical" evidence="9">
    <location>
        <begin position="12"/>
        <end position="32"/>
    </location>
</feature>
<dbReference type="RefSeq" id="WP_061859228.1">
    <property type="nucleotide sequence ID" value="NZ_LTBB01000019.1"/>
</dbReference>
<keyword evidence="4" id="KW-1003">Cell membrane</keyword>
<feature type="domain" description="Na+/H+ antiporter NhaC-like C-terminal" evidence="10">
    <location>
        <begin position="237"/>
        <end position="431"/>
    </location>
</feature>
<comment type="caution">
    <text evidence="11">The sequence shown here is derived from an EMBL/GenBank/DDBJ whole genome shotgun (WGS) entry which is preliminary data.</text>
</comment>
<dbReference type="InterPro" id="IPR052180">
    <property type="entry name" value="NhaC_Na-H+_Antiporter"/>
</dbReference>